<reference evidence="1 2" key="1">
    <citation type="submission" date="2021-06" db="EMBL/GenBank/DDBJ databases">
        <title>Actinoplanes lichenicola sp. nov., and Actinoplanes ovalisporus sp. nov., isolated from lichen in Thailand.</title>
        <authorList>
            <person name="Saeng-In P."/>
            <person name="Kanchanasin P."/>
            <person name="Yuki M."/>
            <person name="Kudo T."/>
            <person name="Ohkuma M."/>
            <person name="Phongsopitanun W."/>
            <person name="Tanasupawat S."/>
        </authorList>
    </citation>
    <scope>NUCLEOTIDE SEQUENCE [LARGE SCALE GENOMIC DNA]</scope>
    <source>
        <strain evidence="1 2">NBRC 110975</strain>
    </source>
</reference>
<dbReference type="InterPro" id="IPR001387">
    <property type="entry name" value="Cro/C1-type_HTH"/>
</dbReference>
<dbReference type="CDD" id="cd00093">
    <property type="entry name" value="HTH_XRE"/>
    <property type="match status" value="1"/>
</dbReference>
<comment type="caution">
    <text evidence="1">The sequence shown here is derived from an EMBL/GenBank/DDBJ whole genome shotgun (WGS) entry which is preliminary data.</text>
</comment>
<evidence type="ECO:0000313" key="1">
    <source>
        <dbReference type="EMBL" id="MBU2662444.1"/>
    </source>
</evidence>
<dbReference type="EMBL" id="JAHKKG010000001">
    <property type="protein sequence ID" value="MBU2662444.1"/>
    <property type="molecule type" value="Genomic_DNA"/>
</dbReference>
<gene>
    <name evidence="1" type="ORF">KOI35_02865</name>
</gene>
<evidence type="ECO:0000313" key="2">
    <source>
        <dbReference type="Proteomes" id="UP001519654"/>
    </source>
</evidence>
<keyword evidence="2" id="KW-1185">Reference proteome</keyword>
<dbReference type="Proteomes" id="UP001519654">
    <property type="component" value="Unassembled WGS sequence"/>
</dbReference>
<protein>
    <submittedName>
        <fullName evidence="1">XRE family transcriptional regulator</fullName>
    </submittedName>
</protein>
<organism evidence="1 2">
    <name type="scientific">Paractinoplanes bogorensis</name>
    <dbReference type="NCBI Taxonomy" id="1610840"/>
    <lineage>
        <taxon>Bacteria</taxon>
        <taxon>Bacillati</taxon>
        <taxon>Actinomycetota</taxon>
        <taxon>Actinomycetes</taxon>
        <taxon>Micromonosporales</taxon>
        <taxon>Micromonosporaceae</taxon>
        <taxon>Paractinoplanes</taxon>
    </lineage>
</organism>
<accession>A0ABS5YG32</accession>
<sequence length="366" mass="40926">MPPTEGTAGGLARQLRNLRLHGFGLKITQGNLATALDCSIALISSWERAADPVTPPIERIGQYATFFSTPRSVEARPFRLLSDDELTSTETGRRADLLAQLTQLRDGAAGAPTPTVTWANRDTLVGRGPWHFANPDPERPLVLVCPQMPERELDVLPHGDPRDPDFSELSRLTDLDALLELYGHIRAVNPDLWVEFRNVGNLRRDDMTGNLVVLGGVDFNAASRDLMWRINAPVTQISENHPMYRGCFRVTEDASKSYPPVIGEIDERLVLLEDVGYFFRGPNPHNPERTVTLCNGMFGRGVLGTVRALTDKELRDRNADYIANQFGDHDSYSILFRVPVYDERVVVTPDWNNVNTVLHTWSEKSA</sequence>
<name>A0ABS5YG32_9ACTN</name>
<dbReference type="RefSeq" id="WP_215784392.1">
    <property type="nucleotide sequence ID" value="NZ_JAHKKG010000001.1"/>
</dbReference>
<proteinExistence type="predicted"/>